<dbReference type="Gene3D" id="3.20.20.240">
    <property type="entry name" value="Methylmalonyl-CoA mutase"/>
    <property type="match status" value="1"/>
</dbReference>
<organism evidence="7 8">
    <name type="scientific">Anaerospora hongkongensis</name>
    <dbReference type="NCBI Taxonomy" id="244830"/>
    <lineage>
        <taxon>Bacteria</taxon>
        <taxon>Bacillati</taxon>
        <taxon>Bacillota</taxon>
        <taxon>Negativicutes</taxon>
        <taxon>Selenomonadales</taxon>
        <taxon>Sporomusaceae</taxon>
        <taxon>Anaerospora</taxon>
    </lineage>
</organism>
<dbReference type="Proteomes" id="UP000295063">
    <property type="component" value="Unassembled WGS sequence"/>
</dbReference>
<sequence length="727" mass="79939">MTKDSVENKQPPEEEKQERFFAEFPYPTYEEWRAESEKALKGANWEKSLLTKTYEDIQLQPMYRMEDIEGITHCDSAPGSYPFVRGTSATGYLTKPWEICQECDEPLASAFRDVVLHELNKGGTAVNIVLDKATKLGLDVDKSDAALVGKGLSVSTLEDVQQALSGVNLEQIPVFLPAGPSSVQLIGLLIAFMKANGQDPHQFTGCIGADPLAHLAVEGKLPANLAVIYDEMTAAVAWVEKNGLKLKPVLVQGQPYHDSGASAVQELAFVLAAGVEYLRNIAERGISIDTAAQQMYFSFSVGTNFFMEIAKLRAARMLWAQIVEAFGGSEEAQKMHIHARTSAFTKSVYDPYVNMLRTTTEAFSAVVGGADSMHVGYFDEAIRPADTFSHRIARNNQIMLQRECNLLQPVDPAGGSWYVEKLTSTVAQKAWELFQETEAAGGMTKALEQGMPQQKIKTVAKNRADGLAKRKDVILGTNMYPNLLEKPLEVRPFDYQAFMKHRATEIAAYREDIDEVECQTQLANLKKTAKAADFTGGALVNTLIQSVLSGATLGEITAALRPASSAELAVTPLDIHRADREYCQLRKNTEAYVARTGKNLEIFLVNMGKIPQHKARADFVTGFLEVGAFKILKNDGFPTVEEAAQACIESGSSVAVICSTDATYPELVPPLAKMIKEAKPDITLFLAGLPPEDLQKVYKEAGVDDFIHIRANCYQMLSKLQKERGIQ</sequence>
<dbReference type="GO" id="GO:0005737">
    <property type="term" value="C:cytoplasm"/>
    <property type="evidence" value="ECO:0007669"/>
    <property type="project" value="TreeGrafter"/>
</dbReference>
<dbReference type="CDD" id="cd03677">
    <property type="entry name" value="MM_CoA_mutase_beta"/>
    <property type="match status" value="1"/>
</dbReference>
<keyword evidence="3" id="KW-0846">Cobalamin</keyword>
<evidence type="ECO:0000256" key="3">
    <source>
        <dbReference type="ARBA" id="ARBA00022628"/>
    </source>
</evidence>
<evidence type="ECO:0000256" key="4">
    <source>
        <dbReference type="ARBA" id="ARBA00023235"/>
    </source>
</evidence>
<dbReference type="GO" id="GO:0046872">
    <property type="term" value="F:metal ion binding"/>
    <property type="evidence" value="ECO:0007669"/>
    <property type="project" value="InterPro"/>
</dbReference>
<comment type="similarity">
    <text evidence="2">Belongs to the methylmalonyl-CoA mutase family.</text>
</comment>
<dbReference type="GO" id="GO:0031419">
    <property type="term" value="F:cobalamin binding"/>
    <property type="evidence" value="ECO:0007669"/>
    <property type="project" value="UniProtKB-KW"/>
</dbReference>
<feature type="domain" description="Methylmalonyl-CoA mutase alpha/beta chain catalytic" evidence="6">
    <location>
        <begin position="52"/>
        <end position="562"/>
    </location>
</feature>
<protein>
    <submittedName>
        <fullName evidence="7">Methylmalonyl-CoA mutase</fullName>
    </submittedName>
</protein>
<dbReference type="PANTHER" id="PTHR48101:SF4">
    <property type="entry name" value="METHYLMALONYL-COA MUTASE, MITOCHONDRIAL"/>
    <property type="match status" value="1"/>
</dbReference>
<dbReference type="SUPFAM" id="SSF52242">
    <property type="entry name" value="Cobalamin (vitamin B12)-binding domain"/>
    <property type="match status" value="1"/>
</dbReference>
<dbReference type="Pfam" id="PF01642">
    <property type="entry name" value="MM_CoA_mutase"/>
    <property type="match status" value="1"/>
</dbReference>
<reference evidence="7 8" key="1">
    <citation type="submission" date="2019-03" db="EMBL/GenBank/DDBJ databases">
        <title>Genomic Encyclopedia of Type Strains, Phase IV (KMG-IV): sequencing the most valuable type-strain genomes for metagenomic binning, comparative biology and taxonomic classification.</title>
        <authorList>
            <person name="Goeker M."/>
        </authorList>
    </citation>
    <scope>NUCLEOTIDE SEQUENCE [LARGE SCALE GENOMIC DNA]</scope>
    <source>
        <strain evidence="7 8">DSM 15969</strain>
    </source>
</reference>
<dbReference type="EMBL" id="SLUI01000008">
    <property type="protein sequence ID" value="TCL36575.1"/>
    <property type="molecule type" value="Genomic_DNA"/>
</dbReference>
<dbReference type="InterPro" id="IPR006099">
    <property type="entry name" value="MeMalonylCoA_mutase_a/b_cat"/>
</dbReference>
<dbReference type="InterPro" id="IPR006098">
    <property type="entry name" value="MMCoA_mutase_a_cat"/>
</dbReference>
<evidence type="ECO:0000256" key="5">
    <source>
        <dbReference type="ARBA" id="ARBA00023285"/>
    </source>
</evidence>
<evidence type="ECO:0000259" key="6">
    <source>
        <dbReference type="Pfam" id="PF01642"/>
    </source>
</evidence>
<dbReference type="InterPro" id="IPR036724">
    <property type="entry name" value="Cobalamin-bd_sf"/>
</dbReference>
<dbReference type="OrthoDB" id="9762378at2"/>
<comment type="cofactor">
    <cofactor evidence="1">
        <name>adenosylcob(III)alamin</name>
        <dbReference type="ChEBI" id="CHEBI:18408"/>
    </cofactor>
</comment>
<dbReference type="GO" id="GO:0004494">
    <property type="term" value="F:methylmalonyl-CoA mutase activity"/>
    <property type="evidence" value="ECO:0007669"/>
    <property type="project" value="UniProtKB-EC"/>
</dbReference>
<name>A0A4R1PW69_9FIRM</name>
<keyword evidence="8" id="KW-1185">Reference proteome</keyword>
<dbReference type="SUPFAM" id="SSF51703">
    <property type="entry name" value="Cobalamin (vitamin B12)-dependent enzymes"/>
    <property type="match status" value="1"/>
</dbReference>
<evidence type="ECO:0000256" key="2">
    <source>
        <dbReference type="ARBA" id="ARBA00008465"/>
    </source>
</evidence>
<gene>
    <name evidence="7" type="ORF">EV210_108226</name>
</gene>
<dbReference type="InterPro" id="IPR016176">
    <property type="entry name" value="Cbl-dep_enz_cat"/>
</dbReference>
<dbReference type="AlphaFoldDB" id="A0A4R1PW69"/>
<dbReference type="RefSeq" id="WP_132081434.1">
    <property type="nucleotide sequence ID" value="NZ_SLUI01000008.1"/>
</dbReference>
<dbReference type="GO" id="GO:0019678">
    <property type="term" value="P:propionate metabolic process, methylmalonyl pathway"/>
    <property type="evidence" value="ECO:0007669"/>
    <property type="project" value="TreeGrafter"/>
</dbReference>
<evidence type="ECO:0000256" key="1">
    <source>
        <dbReference type="ARBA" id="ARBA00001922"/>
    </source>
</evidence>
<keyword evidence="4" id="KW-0413">Isomerase</keyword>
<evidence type="ECO:0000313" key="8">
    <source>
        <dbReference type="Proteomes" id="UP000295063"/>
    </source>
</evidence>
<dbReference type="NCBIfam" id="TIGR00641">
    <property type="entry name" value="acid_CoA_mut_N"/>
    <property type="match status" value="1"/>
</dbReference>
<keyword evidence="5" id="KW-0170">Cobalt</keyword>
<proteinExistence type="inferred from homology"/>
<dbReference type="Gene3D" id="3.40.50.280">
    <property type="entry name" value="Cobalamin-binding domain"/>
    <property type="match status" value="1"/>
</dbReference>
<comment type="caution">
    <text evidence="7">The sequence shown here is derived from an EMBL/GenBank/DDBJ whole genome shotgun (WGS) entry which is preliminary data.</text>
</comment>
<evidence type="ECO:0000313" key="7">
    <source>
        <dbReference type="EMBL" id="TCL36575.1"/>
    </source>
</evidence>
<accession>A0A4R1PW69</accession>
<dbReference type="PANTHER" id="PTHR48101">
    <property type="entry name" value="METHYLMALONYL-COA MUTASE, MITOCHONDRIAL-RELATED"/>
    <property type="match status" value="1"/>
</dbReference>